<dbReference type="Pfam" id="PF04851">
    <property type="entry name" value="ResIII"/>
    <property type="match status" value="1"/>
</dbReference>
<gene>
    <name evidence="3" type="ORF">DC3_51900</name>
</gene>
<evidence type="ECO:0000259" key="1">
    <source>
        <dbReference type="PROSITE" id="PS51192"/>
    </source>
</evidence>
<dbReference type="RefSeq" id="WP_146890328.1">
    <property type="nucleotide sequence ID" value="NZ_BJXB01000037.1"/>
</dbReference>
<dbReference type="GO" id="GO:0005829">
    <property type="term" value="C:cytosol"/>
    <property type="evidence" value="ECO:0007669"/>
    <property type="project" value="TreeGrafter"/>
</dbReference>
<dbReference type="InterPro" id="IPR050742">
    <property type="entry name" value="Helicase_Restrict-Modif_Enz"/>
</dbReference>
<dbReference type="GO" id="GO:0003677">
    <property type="term" value="F:DNA binding"/>
    <property type="evidence" value="ECO:0007669"/>
    <property type="project" value="InterPro"/>
</dbReference>
<name>A0A511N9P8_DEIC1</name>
<dbReference type="SMART" id="SM00487">
    <property type="entry name" value="DEXDc"/>
    <property type="match status" value="1"/>
</dbReference>
<protein>
    <submittedName>
        <fullName evidence="3">Uncharacterized protein</fullName>
    </submittedName>
</protein>
<dbReference type="GO" id="GO:0016787">
    <property type="term" value="F:hydrolase activity"/>
    <property type="evidence" value="ECO:0007669"/>
    <property type="project" value="InterPro"/>
</dbReference>
<dbReference type="EMBL" id="BJXB01000037">
    <property type="protein sequence ID" value="GEM49555.1"/>
    <property type="molecule type" value="Genomic_DNA"/>
</dbReference>
<comment type="caution">
    <text evidence="3">The sequence shown here is derived from an EMBL/GenBank/DDBJ whole genome shotgun (WGS) entry which is preliminary data.</text>
</comment>
<keyword evidence="4" id="KW-1185">Reference proteome</keyword>
<dbReference type="Gene3D" id="3.40.50.300">
    <property type="entry name" value="P-loop containing nucleotide triphosphate hydrolases"/>
    <property type="match status" value="2"/>
</dbReference>
<feature type="domain" description="Helicase C-terminal" evidence="2">
    <location>
        <begin position="233"/>
        <end position="410"/>
    </location>
</feature>
<dbReference type="InterPro" id="IPR001650">
    <property type="entry name" value="Helicase_C-like"/>
</dbReference>
<dbReference type="PROSITE" id="PS51194">
    <property type="entry name" value="HELICASE_CTER"/>
    <property type="match status" value="1"/>
</dbReference>
<dbReference type="SUPFAM" id="SSF52540">
    <property type="entry name" value="P-loop containing nucleoside triphosphate hydrolases"/>
    <property type="match status" value="1"/>
</dbReference>
<dbReference type="InterPro" id="IPR006935">
    <property type="entry name" value="Helicase/UvrB_N"/>
</dbReference>
<organism evidence="3 4">
    <name type="scientific">Deinococcus cellulosilyticus (strain DSM 18568 / NBRC 106333 / KACC 11606 / 5516J-15)</name>
    <dbReference type="NCBI Taxonomy" id="1223518"/>
    <lineage>
        <taxon>Bacteria</taxon>
        <taxon>Thermotogati</taxon>
        <taxon>Deinococcota</taxon>
        <taxon>Deinococci</taxon>
        <taxon>Deinococcales</taxon>
        <taxon>Deinococcaceae</taxon>
        <taxon>Deinococcus</taxon>
    </lineage>
</organism>
<accession>A0A511N9P8</accession>
<proteinExistence type="predicted"/>
<dbReference type="GO" id="GO:0005524">
    <property type="term" value="F:ATP binding"/>
    <property type="evidence" value="ECO:0007669"/>
    <property type="project" value="InterPro"/>
</dbReference>
<sequence>MSFFSERQQYLQFFPNGAELSLRKNQRGAIHALAAHFTLHDTPAIITMPTGSGKTTVICATPFLLKAKRVLVIAPSVMLKGHMANAFTTLNSLKKTGLFTLDAAPKVKVVTGTVKTPEAWEELRAFDVVVVTPHTVSPARLQVPLPSEDLFDVVIVDEAHHSPAHTWNELLDAFPRAQRVLFTATPYRSDSLELNGEHVYTYPTLKAFEDKIFGEVNPQRITPQDGETADLAIARQAEITLMQDRGRGHHHYVLARAATKDHAEALLDVYGKNTSLRMQIIYSKHTLKHNQGILDLLEQGELDGIITVDMLSEGVDIPRFKIAAVHALHKSLAITLQFIGRFARTGEDKVGPASFIYTPSDGLNAEIERLYEEDAVWATLLPQLADARIEKEEEDKAFFQGFDPGSFDYADFAGFSLFSLRPYHHVKVYDLPDGFEIPESVTLESNHRTVFKKDYPKARVSVLIFRYLDKPKWIRSDFLTQYHYELCIVYHNKEHGFLFISSTEKTEQFYQQILKHFIASTVSALPSPVSMSITNKSLHNLTQVQVFNVGMRKIRGNRDETYLYRIGNRADNVIDSADGKIYDRGHAFCKAQENGKDVTLGFSSAAKVWSNRTDKIPDFIHWCDALAIKFRNGSNPVTGTNLDYLGVREPIASLKGFDLLTIDWNPRFYEEPGKLTVEVHGQPQLLSPEDAHLWIDYESIKNDRFEFHLEIGSLTIKMMYLLGSTFRVENMDEKITCSFVDQQGRTLEIGEYFQSHPPVFRCVNGDMIEGREAIRLSSLPKSPFDAQLIQAIDWRGAGVDISKEFGTPNSIHNWLEQRLVGAAQADDVVFYDHGSGETGDFITFAVKEDCIHIHIYHVKSCKNRVVGERVSDVYEVCGQVIKSVKFRDLPPAEMFKKIKHRFENTSGKKFCNGDLAKLETLLKSRLPIEIHIGLVQPGMAASKITERTSNVLAATQAYIMAQCAGFLALGSS</sequence>
<dbReference type="InterPro" id="IPR027417">
    <property type="entry name" value="P-loop_NTPase"/>
</dbReference>
<evidence type="ECO:0000313" key="3">
    <source>
        <dbReference type="EMBL" id="GEM49555.1"/>
    </source>
</evidence>
<dbReference type="CDD" id="cd17926">
    <property type="entry name" value="DEXHc_RE"/>
    <property type="match status" value="1"/>
</dbReference>
<dbReference type="PROSITE" id="PS51192">
    <property type="entry name" value="HELICASE_ATP_BIND_1"/>
    <property type="match status" value="1"/>
</dbReference>
<feature type="domain" description="Helicase ATP-binding" evidence="1">
    <location>
        <begin position="35"/>
        <end position="204"/>
    </location>
</feature>
<evidence type="ECO:0000313" key="4">
    <source>
        <dbReference type="Proteomes" id="UP000321306"/>
    </source>
</evidence>
<dbReference type="InterPro" id="IPR014001">
    <property type="entry name" value="Helicase_ATP-bd"/>
</dbReference>
<dbReference type="OrthoDB" id="9802848at2"/>
<dbReference type="PANTHER" id="PTHR47396:SF1">
    <property type="entry name" value="ATP-DEPENDENT HELICASE IRC3-RELATED"/>
    <property type="match status" value="1"/>
</dbReference>
<dbReference type="Proteomes" id="UP000321306">
    <property type="component" value="Unassembled WGS sequence"/>
</dbReference>
<reference evidence="3 4" key="1">
    <citation type="submission" date="2019-07" db="EMBL/GenBank/DDBJ databases">
        <title>Whole genome shotgun sequence of Deinococcus cellulosilyticus NBRC 106333.</title>
        <authorList>
            <person name="Hosoyama A."/>
            <person name="Uohara A."/>
            <person name="Ohji S."/>
            <person name="Ichikawa N."/>
        </authorList>
    </citation>
    <scope>NUCLEOTIDE SEQUENCE [LARGE SCALE GENOMIC DNA]</scope>
    <source>
        <strain evidence="3 4">NBRC 106333</strain>
    </source>
</reference>
<dbReference type="Pfam" id="PF00271">
    <property type="entry name" value="Helicase_C"/>
    <property type="match status" value="1"/>
</dbReference>
<dbReference type="AlphaFoldDB" id="A0A511N9P8"/>
<evidence type="ECO:0000259" key="2">
    <source>
        <dbReference type="PROSITE" id="PS51194"/>
    </source>
</evidence>
<dbReference type="PANTHER" id="PTHR47396">
    <property type="entry name" value="TYPE I RESTRICTION ENZYME ECOKI R PROTEIN"/>
    <property type="match status" value="1"/>
</dbReference>